<evidence type="ECO:0000259" key="1">
    <source>
        <dbReference type="Pfam" id="PF13843"/>
    </source>
</evidence>
<dbReference type="EMBL" id="CALOZG010000040">
    <property type="protein sequence ID" value="CAH4034419.1"/>
    <property type="molecule type" value="Genomic_DNA"/>
</dbReference>
<name>A0A9P0XH84_PIEBR</name>
<dbReference type="Pfam" id="PF13843">
    <property type="entry name" value="DDE_Tnp_1_7"/>
    <property type="match status" value="1"/>
</dbReference>
<dbReference type="AlphaFoldDB" id="A0A9P0XH84"/>
<accession>A0A9P0XH84</accession>
<evidence type="ECO:0000313" key="3">
    <source>
        <dbReference type="Proteomes" id="UP001152562"/>
    </source>
</evidence>
<organism evidence="2 3">
    <name type="scientific">Pieris brassicae</name>
    <name type="common">White butterfly</name>
    <name type="synonym">Large white butterfly</name>
    <dbReference type="NCBI Taxonomy" id="7116"/>
    <lineage>
        <taxon>Eukaryota</taxon>
        <taxon>Metazoa</taxon>
        <taxon>Ecdysozoa</taxon>
        <taxon>Arthropoda</taxon>
        <taxon>Hexapoda</taxon>
        <taxon>Insecta</taxon>
        <taxon>Pterygota</taxon>
        <taxon>Neoptera</taxon>
        <taxon>Endopterygota</taxon>
        <taxon>Lepidoptera</taxon>
        <taxon>Glossata</taxon>
        <taxon>Ditrysia</taxon>
        <taxon>Papilionoidea</taxon>
        <taxon>Pieridae</taxon>
        <taxon>Pierinae</taxon>
        <taxon>Pieris</taxon>
    </lineage>
</organism>
<protein>
    <recommendedName>
        <fullName evidence="1">PiggyBac transposable element-derived protein domain-containing protein</fullName>
    </recommendedName>
</protein>
<dbReference type="Proteomes" id="UP001152562">
    <property type="component" value="Unassembled WGS sequence"/>
</dbReference>
<reference evidence="2" key="1">
    <citation type="submission" date="2022-05" db="EMBL/GenBank/DDBJ databases">
        <authorList>
            <person name="Okamura Y."/>
        </authorList>
    </citation>
    <scope>NUCLEOTIDE SEQUENCE</scope>
</reference>
<sequence length="203" mass="23824">MIKFMGLSLLKGHVKCPQQRSLFSLSNALYYHPVFNYTMSGRRYEQILRCLCASDLNAKGEDKVSKFIYMLTLTFRKVYNAGEELSLDESLLLFRGRLHFRQYIKSKKARYVIKFYELTTHDGYILNVKMYAGKEVVDPNMHESESKTEKLVLRLMRPYLLRGHHLFMDNFYNSVKLAHKLLDLKTHCALKGKTIPNTLRLKS</sequence>
<proteinExistence type="predicted"/>
<feature type="domain" description="PiggyBac transposable element-derived protein" evidence="1">
    <location>
        <begin position="3"/>
        <end position="188"/>
    </location>
</feature>
<keyword evidence="3" id="KW-1185">Reference proteome</keyword>
<dbReference type="PANTHER" id="PTHR46599:SF3">
    <property type="entry name" value="PIGGYBAC TRANSPOSABLE ELEMENT-DERIVED PROTEIN 4"/>
    <property type="match status" value="1"/>
</dbReference>
<comment type="caution">
    <text evidence="2">The sequence shown here is derived from an EMBL/GenBank/DDBJ whole genome shotgun (WGS) entry which is preliminary data.</text>
</comment>
<dbReference type="PANTHER" id="PTHR46599">
    <property type="entry name" value="PIGGYBAC TRANSPOSABLE ELEMENT-DERIVED PROTEIN 4"/>
    <property type="match status" value="1"/>
</dbReference>
<dbReference type="InterPro" id="IPR029526">
    <property type="entry name" value="PGBD"/>
</dbReference>
<evidence type="ECO:0000313" key="2">
    <source>
        <dbReference type="EMBL" id="CAH4034419.1"/>
    </source>
</evidence>
<gene>
    <name evidence="2" type="ORF">PIBRA_LOCUS10602</name>
</gene>